<evidence type="ECO:0000256" key="15">
    <source>
        <dbReference type="ARBA" id="ARBA00048586"/>
    </source>
</evidence>
<feature type="transmembrane region" description="Helical" evidence="18">
    <location>
        <begin position="186"/>
        <end position="207"/>
    </location>
</feature>
<dbReference type="GO" id="GO:0008444">
    <property type="term" value="F:CDP-diacylglycerol-glycerol-3-phosphate 3-phosphatidyltransferase activity"/>
    <property type="evidence" value="ECO:0007669"/>
    <property type="project" value="UniProtKB-UniRule"/>
</dbReference>
<keyword evidence="11" id="KW-0443">Lipid metabolism</keyword>
<keyword evidence="10 18" id="KW-1133">Transmembrane helix</keyword>
<dbReference type="EC" id="2.7.8.5" evidence="5 16"/>
<evidence type="ECO:0000256" key="2">
    <source>
        <dbReference type="ARBA" id="ARBA00005042"/>
    </source>
</evidence>
<dbReference type="Pfam" id="PF01066">
    <property type="entry name" value="CDP-OH_P_transf"/>
    <property type="match status" value="1"/>
</dbReference>
<evidence type="ECO:0000313" key="20">
    <source>
        <dbReference type="Proteomes" id="UP000239772"/>
    </source>
</evidence>
<dbReference type="NCBIfam" id="TIGR00560">
    <property type="entry name" value="pgsA"/>
    <property type="match status" value="1"/>
</dbReference>
<evidence type="ECO:0000313" key="19">
    <source>
        <dbReference type="EMBL" id="PSC03000.1"/>
    </source>
</evidence>
<name>A0A2T1HMW3_9HYPH</name>
<accession>A0A2T1HMW3</accession>
<dbReference type="InterPro" id="IPR050324">
    <property type="entry name" value="CDP-alcohol_PTase-I"/>
</dbReference>
<evidence type="ECO:0000256" key="17">
    <source>
        <dbReference type="RuleBase" id="RU003750"/>
    </source>
</evidence>
<evidence type="ECO:0000256" key="4">
    <source>
        <dbReference type="ARBA" id="ARBA00010441"/>
    </source>
</evidence>
<dbReference type="InterPro" id="IPR043130">
    <property type="entry name" value="CDP-OH_PTrfase_TM_dom"/>
</dbReference>
<reference evidence="20" key="1">
    <citation type="submission" date="2018-03" db="EMBL/GenBank/DDBJ databases">
        <authorList>
            <person name="Sun L."/>
            <person name="Liu H."/>
            <person name="Chen W."/>
            <person name="Huang K."/>
            <person name="Liu W."/>
            <person name="Gao X."/>
        </authorList>
    </citation>
    <scope>NUCLEOTIDE SEQUENCE [LARGE SCALE GENOMIC DNA]</scope>
    <source>
        <strain evidence="20">SH9</strain>
    </source>
</reference>
<dbReference type="InterPro" id="IPR004570">
    <property type="entry name" value="Phosphatidylglycerol_P_synth"/>
</dbReference>
<dbReference type="PANTHER" id="PTHR14269:SF62">
    <property type="entry name" value="CDP-DIACYLGLYCEROL--GLYCEROL-3-PHOSPHATE 3-PHOSPHATIDYLTRANSFERASE 1, CHLOROPLASTIC"/>
    <property type="match status" value="1"/>
</dbReference>
<evidence type="ECO:0000256" key="10">
    <source>
        <dbReference type="ARBA" id="ARBA00022989"/>
    </source>
</evidence>
<comment type="caution">
    <text evidence="19">The sequence shown here is derived from an EMBL/GenBank/DDBJ whole genome shotgun (WGS) entry which is preliminary data.</text>
</comment>
<comment type="catalytic activity">
    <reaction evidence="15">
        <text>a CDP-1,2-diacyl-sn-glycerol + sn-glycerol 3-phosphate = a 1,2-diacyl-sn-glycero-3-phospho-(1'-sn-glycero-3'-phosphate) + CMP + H(+)</text>
        <dbReference type="Rhea" id="RHEA:12593"/>
        <dbReference type="ChEBI" id="CHEBI:15378"/>
        <dbReference type="ChEBI" id="CHEBI:57597"/>
        <dbReference type="ChEBI" id="CHEBI:58332"/>
        <dbReference type="ChEBI" id="CHEBI:60110"/>
        <dbReference type="ChEBI" id="CHEBI:60377"/>
        <dbReference type="EC" id="2.7.8.5"/>
    </reaction>
</comment>
<dbReference type="InterPro" id="IPR000462">
    <property type="entry name" value="CDP-OH_P_trans"/>
</dbReference>
<evidence type="ECO:0000256" key="13">
    <source>
        <dbReference type="ARBA" id="ARBA00023209"/>
    </source>
</evidence>
<dbReference type="GO" id="GO:0046474">
    <property type="term" value="P:glycerophospholipid biosynthetic process"/>
    <property type="evidence" value="ECO:0007669"/>
    <property type="project" value="TreeGrafter"/>
</dbReference>
<evidence type="ECO:0000256" key="18">
    <source>
        <dbReference type="SAM" id="Phobius"/>
    </source>
</evidence>
<keyword evidence="14" id="KW-1208">Phospholipid metabolism</keyword>
<organism evidence="19 20">
    <name type="scientific">Alsobacter soli</name>
    <dbReference type="NCBI Taxonomy" id="2109933"/>
    <lineage>
        <taxon>Bacteria</taxon>
        <taxon>Pseudomonadati</taxon>
        <taxon>Pseudomonadota</taxon>
        <taxon>Alphaproteobacteria</taxon>
        <taxon>Hyphomicrobiales</taxon>
        <taxon>Alsobacteraceae</taxon>
        <taxon>Alsobacter</taxon>
    </lineage>
</organism>
<gene>
    <name evidence="19" type="primary">pgsA</name>
    <name evidence="19" type="ORF">SLNSH_21055</name>
</gene>
<evidence type="ECO:0000256" key="8">
    <source>
        <dbReference type="ARBA" id="ARBA00022679"/>
    </source>
</evidence>
<dbReference type="GO" id="GO:0016020">
    <property type="term" value="C:membrane"/>
    <property type="evidence" value="ECO:0007669"/>
    <property type="project" value="UniProtKB-SubCell"/>
</dbReference>
<feature type="transmembrane region" description="Helical" evidence="18">
    <location>
        <begin position="67"/>
        <end position="85"/>
    </location>
</feature>
<evidence type="ECO:0000256" key="3">
    <source>
        <dbReference type="ARBA" id="ARBA00005189"/>
    </source>
</evidence>
<evidence type="ECO:0000256" key="5">
    <source>
        <dbReference type="ARBA" id="ARBA00013170"/>
    </source>
</evidence>
<dbReference type="Proteomes" id="UP000239772">
    <property type="component" value="Unassembled WGS sequence"/>
</dbReference>
<keyword evidence="20" id="KW-1185">Reference proteome</keyword>
<keyword evidence="8 17" id="KW-0808">Transferase</keyword>
<evidence type="ECO:0000256" key="11">
    <source>
        <dbReference type="ARBA" id="ARBA00023098"/>
    </source>
</evidence>
<comment type="similarity">
    <text evidence="4 17">Belongs to the CDP-alcohol phosphatidyltransferase class-I family.</text>
</comment>
<dbReference type="PIRSF" id="PIRSF000847">
    <property type="entry name" value="Phos_ph_gly_syn"/>
    <property type="match status" value="1"/>
</dbReference>
<comment type="subcellular location">
    <subcellularLocation>
        <location evidence="1">Membrane</location>
        <topology evidence="1">Multi-pass membrane protein</topology>
    </subcellularLocation>
</comment>
<comment type="pathway">
    <text evidence="2">Phospholipid metabolism; phosphatidylglycerol biosynthesis; phosphatidylglycerol from CDP-diacylglycerol: step 1/2.</text>
</comment>
<keyword evidence="9 18" id="KW-0812">Transmembrane</keyword>
<evidence type="ECO:0000256" key="7">
    <source>
        <dbReference type="ARBA" id="ARBA00022516"/>
    </source>
</evidence>
<evidence type="ECO:0000256" key="1">
    <source>
        <dbReference type="ARBA" id="ARBA00004141"/>
    </source>
</evidence>
<dbReference type="PROSITE" id="PS00379">
    <property type="entry name" value="CDP_ALCOHOL_P_TRANSF"/>
    <property type="match status" value="1"/>
</dbReference>
<dbReference type="PANTHER" id="PTHR14269">
    <property type="entry name" value="CDP-DIACYLGLYCEROL--GLYCEROL-3-PHOSPHATE 3-PHOSPHATIDYLTRANSFERASE-RELATED"/>
    <property type="match status" value="1"/>
</dbReference>
<comment type="pathway">
    <text evidence="3">Lipid metabolism.</text>
</comment>
<protein>
    <recommendedName>
        <fullName evidence="6 16">CDP-diacylglycerol--glycerol-3-phosphate 3-phosphatidyltransferase</fullName>
        <ecNumber evidence="5 16">2.7.8.5</ecNumber>
    </recommendedName>
</protein>
<dbReference type="Gene3D" id="1.20.120.1760">
    <property type="match status" value="1"/>
</dbReference>
<keyword evidence="12 18" id="KW-0472">Membrane</keyword>
<keyword evidence="13" id="KW-0594">Phospholipid biosynthesis</keyword>
<evidence type="ECO:0000256" key="16">
    <source>
        <dbReference type="NCBIfam" id="TIGR00560"/>
    </source>
</evidence>
<dbReference type="EMBL" id="PVZS01000033">
    <property type="protein sequence ID" value="PSC03000.1"/>
    <property type="molecule type" value="Genomic_DNA"/>
</dbReference>
<proteinExistence type="inferred from homology"/>
<dbReference type="OrthoDB" id="9796672at2"/>
<evidence type="ECO:0000256" key="14">
    <source>
        <dbReference type="ARBA" id="ARBA00023264"/>
    </source>
</evidence>
<evidence type="ECO:0000256" key="12">
    <source>
        <dbReference type="ARBA" id="ARBA00023136"/>
    </source>
</evidence>
<evidence type="ECO:0000256" key="6">
    <source>
        <dbReference type="ARBA" id="ARBA00014944"/>
    </source>
</evidence>
<feature type="transmembrane region" description="Helical" evidence="18">
    <location>
        <begin position="44"/>
        <end position="61"/>
    </location>
</feature>
<dbReference type="InterPro" id="IPR048254">
    <property type="entry name" value="CDP_ALCOHOL_P_TRANSF_CS"/>
</dbReference>
<dbReference type="AlphaFoldDB" id="A0A2T1HMW3"/>
<sequence length="225" mass="24650">MTHDADLRHSPASVDVSGGGMLSPSPLTLAGDMRRANPLNLPNVLTYGRVVAVPVVTALMFWPEEFWMRWAALGVFVLAGVTDFFDGYLARAWQQQSTLGRMLDPIADKLLVSATLLMLVADRTIQRWDIWAAIVILSREILVSGLREYLAELRVSVPVSTVAKWKTTLQLFALGFLIVGPAGEHLLPGTVAIGIGLLWVSAILTLYTGYDYFRAGIHHIVDHGA</sequence>
<evidence type="ECO:0000256" key="9">
    <source>
        <dbReference type="ARBA" id="ARBA00022692"/>
    </source>
</evidence>
<keyword evidence="7" id="KW-0444">Lipid biosynthesis</keyword>